<dbReference type="FunFam" id="2.60.260.20:FF:000013">
    <property type="entry name" value="DnaJ subfamily B member 11"/>
    <property type="match status" value="1"/>
</dbReference>
<dbReference type="GO" id="GO:0005829">
    <property type="term" value="C:cytosol"/>
    <property type="evidence" value="ECO:0007669"/>
    <property type="project" value="TreeGrafter"/>
</dbReference>
<evidence type="ECO:0000259" key="2">
    <source>
        <dbReference type="PROSITE" id="PS50076"/>
    </source>
</evidence>
<keyword evidence="4" id="KW-1185">Reference proteome</keyword>
<comment type="caution">
    <text evidence="3">The sequence shown here is derived from an EMBL/GenBank/DDBJ whole genome shotgun (WGS) entry which is preliminary data.</text>
</comment>
<dbReference type="OrthoDB" id="550424at2759"/>
<dbReference type="PROSITE" id="PS50076">
    <property type="entry name" value="DNAJ_2"/>
    <property type="match status" value="1"/>
</dbReference>
<dbReference type="SMART" id="SM00271">
    <property type="entry name" value="DnaJ"/>
    <property type="match status" value="1"/>
</dbReference>
<protein>
    <recommendedName>
        <fullName evidence="2">J domain-containing protein</fullName>
    </recommendedName>
</protein>
<feature type="domain" description="J" evidence="2">
    <location>
        <begin position="6"/>
        <end position="71"/>
    </location>
</feature>
<keyword evidence="1" id="KW-0143">Chaperone</keyword>
<dbReference type="GO" id="GO:0006457">
    <property type="term" value="P:protein folding"/>
    <property type="evidence" value="ECO:0007669"/>
    <property type="project" value="InterPro"/>
</dbReference>
<evidence type="ECO:0000313" key="4">
    <source>
        <dbReference type="Proteomes" id="UP001148614"/>
    </source>
</evidence>
<dbReference type="SUPFAM" id="SSF46565">
    <property type="entry name" value="Chaperone J-domain"/>
    <property type="match status" value="1"/>
</dbReference>
<dbReference type="InterPro" id="IPR008971">
    <property type="entry name" value="HSP40/DnaJ_pept-bd"/>
</dbReference>
<dbReference type="EMBL" id="JANPWZ010000599">
    <property type="protein sequence ID" value="KAJ3574607.1"/>
    <property type="molecule type" value="Genomic_DNA"/>
</dbReference>
<gene>
    <name evidence="3" type="ORF">NPX13_g4307</name>
</gene>
<dbReference type="GO" id="GO:0006413">
    <property type="term" value="P:translational initiation"/>
    <property type="evidence" value="ECO:0007669"/>
    <property type="project" value="TreeGrafter"/>
</dbReference>
<dbReference type="InterPro" id="IPR051339">
    <property type="entry name" value="DnaJ_subfamily_B"/>
</dbReference>
<reference evidence="3" key="1">
    <citation type="submission" date="2022-07" db="EMBL/GenBank/DDBJ databases">
        <title>Genome Sequence of Xylaria arbuscula.</title>
        <authorList>
            <person name="Buettner E."/>
        </authorList>
    </citation>
    <scope>NUCLEOTIDE SEQUENCE</scope>
    <source>
        <strain evidence="3">VT107</strain>
    </source>
</reference>
<proteinExistence type="predicted"/>
<dbReference type="CDD" id="cd06257">
    <property type="entry name" value="DnaJ"/>
    <property type="match status" value="1"/>
</dbReference>
<dbReference type="AlphaFoldDB" id="A0A9W8TM23"/>
<organism evidence="3 4">
    <name type="scientific">Xylaria arbuscula</name>
    <dbReference type="NCBI Taxonomy" id="114810"/>
    <lineage>
        <taxon>Eukaryota</taxon>
        <taxon>Fungi</taxon>
        <taxon>Dikarya</taxon>
        <taxon>Ascomycota</taxon>
        <taxon>Pezizomycotina</taxon>
        <taxon>Sordariomycetes</taxon>
        <taxon>Xylariomycetidae</taxon>
        <taxon>Xylariales</taxon>
        <taxon>Xylariaceae</taxon>
        <taxon>Xylaria</taxon>
    </lineage>
</organism>
<evidence type="ECO:0000256" key="1">
    <source>
        <dbReference type="ARBA" id="ARBA00023186"/>
    </source>
</evidence>
<dbReference type="GO" id="GO:0051087">
    <property type="term" value="F:protein-folding chaperone binding"/>
    <property type="evidence" value="ECO:0007669"/>
    <property type="project" value="TreeGrafter"/>
</dbReference>
<dbReference type="Proteomes" id="UP001148614">
    <property type="component" value="Unassembled WGS sequence"/>
</dbReference>
<dbReference type="PANTHER" id="PTHR24078">
    <property type="entry name" value="DNAJ HOMOLOG SUBFAMILY C MEMBER"/>
    <property type="match status" value="1"/>
</dbReference>
<dbReference type="PANTHER" id="PTHR24078:SF553">
    <property type="entry name" value="DNAJ HOMOLOG SUBFAMILY B MEMBER 5"/>
    <property type="match status" value="1"/>
</dbReference>
<dbReference type="GO" id="GO:0051082">
    <property type="term" value="F:unfolded protein binding"/>
    <property type="evidence" value="ECO:0007669"/>
    <property type="project" value="InterPro"/>
</dbReference>
<dbReference type="FunFam" id="1.10.287.110:FF:000136">
    <property type="entry name" value="DnaJ domain-containing protein Psi"/>
    <property type="match status" value="1"/>
</dbReference>
<name>A0A9W8TM23_9PEZI</name>
<accession>A0A9W8TM23</accession>
<dbReference type="Gene3D" id="2.60.260.20">
    <property type="entry name" value="Urease metallochaperone UreE, N-terminal domain"/>
    <property type="match status" value="2"/>
</dbReference>
<dbReference type="SUPFAM" id="SSF49493">
    <property type="entry name" value="HSP40/DnaJ peptide-binding domain"/>
    <property type="match status" value="2"/>
</dbReference>
<dbReference type="InterPro" id="IPR036869">
    <property type="entry name" value="J_dom_sf"/>
</dbReference>
<dbReference type="VEuPathDB" id="FungiDB:F4678DRAFT_468377"/>
<dbReference type="CDD" id="cd10747">
    <property type="entry name" value="DnaJ_C"/>
    <property type="match status" value="1"/>
</dbReference>
<dbReference type="Gene3D" id="1.10.287.110">
    <property type="entry name" value="DnaJ domain"/>
    <property type="match status" value="1"/>
</dbReference>
<sequence length="367" mass="40215">MVKETKLYDSLNVKPDATQDEIKKAYRKAALKYHPDKNKDNPAAAEKFKECSQAYEILSDPEKRKIYDQYGLEYLLRGGTAPPPGENPFAGGQMPPGFQGFDFASAGIPTGARSFNFTTSGGGASPFYFSNPENIFAEFMRGSTGGADEDDLASMFGGAMPRASGGRSSRMRGYPGGDAYRGGATREAPPEVTTVERALPLTLEELFNGITKKMKIKRKTYDESGKRTTSDQVLEVPIKPGLKKGSKIKFKGVGDQEEGGKQDLHFIVEEKPHPLFVRDGDDLIHTVELPLKEALTGWKRTVTTIDGKQIVIEKGGPTGPGQSDSYPGLGMPISKKQGERGNFIVKYKVTFPTFLTPEQKQQLKEIL</sequence>
<dbReference type="InterPro" id="IPR002939">
    <property type="entry name" value="DnaJ_C"/>
</dbReference>
<dbReference type="InterPro" id="IPR001623">
    <property type="entry name" value="DnaJ_domain"/>
</dbReference>
<dbReference type="PRINTS" id="PR00625">
    <property type="entry name" value="JDOMAIN"/>
</dbReference>
<dbReference type="Pfam" id="PF00226">
    <property type="entry name" value="DnaJ"/>
    <property type="match status" value="1"/>
</dbReference>
<dbReference type="FunFam" id="2.60.260.20:FF:000002">
    <property type="entry name" value="Dnaj homolog subfamily b member"/>
    <property type="match status" value="1"/>
</dbReference>
<dbReference type="Pfam" id="PF01556">
    <property type="entry name" value="DnaJ_C"/>
    <property type="match status" value="1"/>
</dbReference>
<evidence type="ECO:0000313" key="3">
    <source>
        <dbReference type="EMBL" id="KAJ3574607.1"/>
    </source>
</evidence>